<evidence type="ECO:0000313" key="2">
    <source>
        <dbReference type="Proteomes" id="UP000324222"/>
    </source>
</evidence>
<dbReference type="AlphaFoldDB" id="A0A5B7DMK8"/>
<accession>A0A5B7DMK8</accession>
<protein>
    <submittedName>
        <fullName evidence="1">Uncharacterized protein</fullName>
    </submittedName>
</protein>
<comment type="caution">
    <text evidence="1">The sequence shown here is derived from an EMBL/GenBank/DDBJ whole genome shotgun (WGS) entry which is preliminary data.</text>
</comment>
<sequence length="63" mass="6761">MVVVVVEFQDFLAFQDVVSVVMSDELQVLALQQHSSVMTHTASITASPVAGDTLDRGARRGAE</sequence>
<dbReference type="Proteomes" id="UP000324222">
    <property type="component" value="Unassembled WGS sequence"/>
</dbReference>
<dbReference type="EMBL" id="VSRR010001080">
    <property type="protein sequence ID" value="MPC22367.1"/>
    <property type="molecule type" value="Genomic_DNA"/>
</dbReference>
<name>A0A5B7DMK8_PORTR</name>
<organism evidence="1 2">
    <name type="scientific">Portunus trituberculatus</name>
    <name type="common">Swimming crab</name>
    <name type="synonym">Neptunus trituberculatus</name>
    <dbReference type="NCBI Taxonomy" id="210409"/>
    <lineage>
        <taxon>Eukaryota</taxon>
        <taxon>Metazoa</taxon>
        <taxon>Ecdysozoa</taxon>
        <taxon>Arthropoda</taxon>
        <taxon>Crustacea</taxon>
        <taxon>Multicrustacea</taxon>
        <taxon>Malacostraca</taxon>
        <taxon>Eumalacostraca</taxon>
        <taxon>Eucarida</taxon>
        <taxon>Decapoda</taxon>
        <taxon>Pleocyemata</taxon>
        <taxon>Brachyura</taxon>
        <taxon>Eubrachyura</taxon>
        <taxon>Portunoidea</taxon>
        <taxon>Portunidae</taxon>
        <taxon>Portuninae</taxon>
        <taxon>Portunus</taxon>
    </lineage>
</organism>
<gene>
    <name evidence="1" type="ORF">E2C01_015381</name>
</gene>
<evidence type="ECO:0000313" key="1">
    <source>
        <dbReference type="EMBL" id="MPC22367.1"/>
    </source>
</evidence>
<proteinExistence type="predicted"/>
<reference evidence="1 2" key="1">
    <citation type="submission" date="2019-05" db="EMBL/GenBank/DDBJ databases">
        <title>Another draft genome of Portunus trituberculatus and its Hox gene families provides insights of decapod evolution.</title>
        <authorList>
            <person name="Jeong J.-H."/>
            <person name="Song I."/>
            <person name="Kim S."/>
            <person name="Choi T."/>
            <person name="Kim D."/>
            <person name="Ryu S."/>
            <person name="Kim W."/>
        </authorList>
    </citation>
    <scope>NUCLEOTIDE SEQUENCE [LARGE SCALE GENOMIC DNA]</scope>
    <source>
        <tissue evidence="1">Muscle</tissue>
    </source>
</reference>
<keyword evidence="2" id="KW-1185">Reference proteome</keyword>